<dbReference type="SUPFAM" id="SSF46785">
    <property type="entry name" value="Winged helix' DNA-binding domain"/>
    <property type="match status" value="1"/>
</dbReference>
<dbReference type="GO" id="GO:0003746">
    <property type="term" value="F:translation elongation factor activity"/>
    <property type="evidence" value="ECO:0007669"/>
    <property type="project" value="UniProtKB-KW"/>
</dbReference>
<dbReference type="PANTHER" id="PTHR43721:SF22">
    <property type="entry name" value="ELONGATION FACTOR TU, MITOCHONDRIAL"/>
    <property type="match status" value="1"/>
</dbReference>
<protein>
    <recommendedName>
        <fullName evidence="2">Selenocysteine-specific elongation factor</fullName>
    </recommendedName>
    <alternativeName>
        <fullName evidence="7">SelB translation factor</fullName>
    </alternativeName>
</protein>
<dbReference type="SUPFAM" id="SSF50447">
    <property type="entry name" value="Translation proteins"/>
    <property type="match status" value="1"/>
</dbReference>
<evidence type="ECO:0000313" key="10">
    <source>
        <dbReference type="Proteomes" id="UP000002043"/>
    </source>
</evidence>
<dbReference type="InterPro" id="IPR005225">
    <property type="entry name" value="Small_GTP-bd"/>
</dbReference>
<dbReference type="CDD" id="cd04171">
    <property type="entry name" value="SelB"/>
    <property type="match status" value="1"/>
</dbReference>
<evidence type="ECO:0000313" key="9">
    <source>
        <dbReference type="EMBL" id="ADC89364.1"/>
    </source>
</evidence>
<keyword evidence="9" id="KW-0251">Elongation factor</keyword>
<keyword evidence="5" id="KW-0342">GTP-binding</keyword>
<evidence type="ECO:0000256" key="2">
    <source>
        <dbReference type="ARBA" id="ARBA00015953"/>
    </source>
</evidence>
<accession>D3SQC7</accession>
<dbReference type="STRING" id="638303.Thal_0731"/>
<dbReference type="PANTHER" id="PTHR43721">
    <property type="entry name" value="ELONGATION FACTOR TU-RELATED"/>
    <property type="match status" value="1"/>
</dbReference>
<dbReference type="GO" id="GO:0005829">
    <property type="term" value="C:cytosol"/>
    <property type="evidence" value="ECO:0007669"/>
    <property type="project" value="TreeGrafter"/>
</dbReference>
<dbReference type="KEGG" id="tal:Thal_0731"/>
<evidence type="ECO:0000259" key="8">
    <source>
        <dbReference type="PROSITE" id="PS51722"/>
    </source>
</evidence>
<dbReference type="InterPro" id="IPR009000">
    <property type="entry name" value="Transl_B-barrel_sf"/>
</dbReference>
<dbReference type="InterPro" id="IPR004535">
    <property type="entry name" value="Transl_elong_SelB"/>
</dbReference>
<evidence type="ECO:0000256" key="7">
    <source>
        <dbReference type="ARBA" id="ARBA00031615"/>
    </source>
</evidence>
<comment type="subcellular location">
    <subcellularLocation>
        <location evidence="1">Cytoplasm</location>
    </subcellularLocation>
</comment>
<dbReference type="GO" id="GO:0005525">
    <property type="term" value="F:GTP binding"/>
    <property type="evidence" value="ECO:0007669"/>
    <property type="project" value="UniProtKB-KW"/>
</dbReference>
<dbReference type="InterPro" id="IPR004161">
    <property type="entry name" value="EFTu-like_2"/>
</dbReference>
<dbReference type="InterPro" id="IPR031157">
    <property type="entry name" value="G_TR_CS"/>
</dbReference>
<sequence>MRFVSLGTAGHVDHGKTTLVKALTGIDTDRLPEEKRRGMSIDFGFAFLDFPESNLRVELIDIPGHERFIKNAVAGLSCVKGVLLVVDASEGVMPQTVDHVRLMASFGIQHCIVVLTKTDKVDTEILSLARIEVEEFLKREGIHPKCILEVSALLGTGIDTLKLSIKEYATELLSLYEEETFFRLCVDSAFLVKGYGTVVRGSCVSGRIREGDTVVLEPAGVSSRIRRMQNHGAWVKEGKAGERLAVNLPEVDVKQVKRGDMLVKKGEAIKTRRLIAHVRGKLPEGVKTLFHWMREVKFRGRRVEESIYLLDLEEPVVAFVGDMGPILDSSGKLCGSYRVLHPLPIRRSSNFIRQNVDLLTNHLASYMLKEAGVKGVELKRISSAYGRHVNPQKLRAVRVGDKLYDPSVVENLKKRLRDILTKAEYPLHVEEVRSLLGIDQVLLQFLLEDTKGYRRVEGYILDETRSDINKLDVFKRLVEYMGDSIKEEKDLQEFRDILPVAVRRGVVHSLGAYLYVTDQTLHRMVEKLRGLGSSFSVQDAKTTLGLTRKYLIPLLEYLDRLGVTRREGDRRFFVR</sequence>
<dbReference type="NCBIfam" id="TIGR00475">
    <property type="entry name" value="selB"/>
    <property type="match status" value="1"/>
</dbReference>
<evidence type="ECO:0000256" key="1">
    <source>
        <dbReference type="ARBA" id="ARBA00004496"/>
    </source>
</evidence>
<dbReference type="Gene3D" id="2.40.30.10">
    <property type="entry name" value="Translation factors"/>
    <property type="match status" value="1"/>
</dbReference>
<dbReference type="Pfam" id="PF03144">
    <property type="entry name" value="GTP_EFTU_D2"/>
    <property type="match status" value="1"/>
</dbReference>
<evidence type="ECO:0000256" key="4">
    <source>
        <dbReference type="ARBA" id="ARBA00022917"/>
    </source>
</evidence>
<keyword evidence="4" id="KW-0648">Protein biosynthesis</keyword>
<dbReference type="RefSeq" id="WP_012991770.1">
    <property type="nucleotide sequence ID" value="NC_013894.1"/>
</dbReference>
<comment type="function">
    <text evidence="6">Translation factor necessary for the incorporation of selenocysteine into proteins. It probably replaces EF-Tu for the insertion of selenocysteine directed by the UGA codon. SelB binds GTP and GDP.</text>
</comment>
<dbReference type="PRINTS" id="PR00315">
    <property type="entry name" value="ELONGATNFCT"/>
</dbReference>
<dbReference type="AlphaFoldDB" id="D3SQC7"/>
<dbReference type="InterPro" id="IPR000795">
    <property type="entry name" value="T_Tr_GTP-bd_dom"/>
</dbReference>
<dbReference type="GO" id="GO:0001514">
    <property type="term" value="P:selenocysteine incorporation"/>
    <property type="evidence" value="ECO:0007669"/>
    <property type="project" value="InterPro"/>
</dbReference>
<organism evidence="9 10">
    <name type="scientific">Thermocrinis albus (strain DSM 14484 / JCM 11386 / HI 11/12)</name>
    <dbReference type="NCBI Taxonomy" id="638303"/>
    <lineage>
        <taxon>Bacteria</taxon>
        <taxon>Pseudomonadati</taxon>
        <taxon>Aquificota</taxon>
        <taxon>Aquificia</taxon>
        <taxon>Aquificales</taxon>
        <taxon>Aquificaceae</taxon>
        <taxon>Thermocrinis</taxon>
    </lineage>
</organism>
<keyword evidence="3" id="KW-0963">Cytoplasm</keyword>
<dbReference type="InterPro" id="IPR027417">
    <property type="entry name" value="P-loop_NTPase"/>
</dbReference>
<dbReference type="PROSITE" id="PS51722">
    <property type="entry name" value="G_TR_2"/>
    <property type="match status" value="1"/>
</dbReference>
<dbReference type="EMBL" id="CP001931">
    <property type="protein sequence ID" value="ADC89364.1"/>
    <property type="molecule type" value="Genomic_DNA"/>
</dbReference>
<dbReference type="InterPro" id="IPR015191">
    <property type="entry name" value="SelB_WHD4"/>
</dbReference>
<gene>
    <name evidence="9" type="ordered locus">Thal_0731</name>
</gene>
<dbReference type="Pfam" id="PF09107">
    <property type="entry name" value="WHD_3rd_SelB"/>
    <property type="match status" value="1"/>
</dbReference>
<evidence type="ECO:0000256" key="6">
    <source>
        <dbReference type="ARBA" id="ARBA00025526"/>
    </source>
</evidence>
<dbReference type="Pfam" id="PF00009">
    <property type="entry name" value="GTP_EFTU"/>
    <property type="match status" value="1"/>
</dbReference>
<reference evidence="10" key="1">
    <citation type="journal article" date="2010" name="Stand. Genomic Sci.">
        <title>Complete genome sequence of Thermocrinis albus type strain (HI 11/12T).</title>
        <authorList>
            <person name="Wirth R."/>
            <person name="Sikorski J."/>
            <person name="Brambilla E."/>
            <person name="Misra M."/>
            <person name="Lapidus A."/>
            <person name="Copeland A."/>
            <person name="Nolan M."/>
            <person name="Lucas S."/>
            <person name="Chen F."/>
            <person name="Tice H."/>
            <person name="Cheng J.F."/>
            <person name="Han C."/>
            <person name="Detter J.C."/>
            <person name="Tapia R."/>
            <person name="Bruce D."/>
            <person name="Goodwin L."/>
            <person name="Pitluck S."/>
            <person name="Pati A."/>
            <person name="Anderson I."/>
            <person name="Ivanova N."/>
            <person name="Mavromatis K."/>
            <person name="Mikhailova N."/>
            <person name="Chen A."/>
            <person name="Palaniappan K."/>
            <person name="Bilek Y."/>
            <person name="Hader T."/>
            <person name="Land M."/>
            <person name="Hauser L."/>
            <person name="Chang Y.J."/>
            <person name="Jeffries C.D."/>
            <person name="Tindall B.J."/>
            <person name="Rohde M."/>
            <person name="Goker M."/>
            <person name="Bristow J."/>
            <person name="Eisen J.A."/>
            <person name="Markowitz V."/>
            <person name="Hugenholtz P."/>
            <person name="Kyrpides N.C."/>
            <person name="Klenk H.P."/>
        </authorList>
    </citation>
    <scope>NUCLEOTIDE SEQUENCE [LARGE SCALE GENOMIC DNA]</scope>
    <source>
        <strain evidence="10">DSM 14484 / JCM 11386 / HI 11/12</strain>
    </source>
</reference>
<dbReference type="PROSITE" id="PS00301">
    <property type="entry name" value="G_TR_1"/>
    <property type="match status" value="1"/>
</dbReference>
<evidence type="ECO:0000256" key="3">
    <source>
        <dbReference type="ARBA" id="ARBA00022490"/>
    </source>
</evidence>
<dbReference type="NCBIfam" id="TIGR00231">
    <property type="entry name" value="small_GTP"/>
    <property type="match status" value="1"/>
</dbReference>
<keyword evidence="10" id="KW-1185">Reference proteome</keyword>
<dbReference type="InterPro" id="IPR036388">
    <property type="entry name" value="WH-like_DNA-bd_sf"/>
</dbReference>
<name>D3SQC7_THEAH</name>
<dbReference type="eggNOG" id="COG3276">
    <property type="taxonomic scope" value="Bacteria"/>
</dbReference>
<dbReference type="SUPFAM" id="SSF52540">
    <property type="entry name" value="P-loop containing nucleoside triphosphate hydrolases"/>
    <property type="match status" value="1"/>
</dbReference>
<proteinExistence type="predicted"/>
<dbReference type="OrthoDB" id="9804504at2"/>
<dbReference type="InterPro" id="IPR036390">
    <property type="entry name" value="WH_DNA-bd_sf"/>
</dbReference>
<dbReference type="Gene3D" id="3.40.50.300">
    <property type="entry name" value="P-loop containing nucleotide triphosphate hydrolases"/>
    <property type="match status" value="1"/>
</dbReference>
<keyword evidence="5" id="KW-0547">Nucleotide-binding</keyword>
<evidence type="ECO:0000256" key="5">
    <source>
        <dbReference type="ARBA" id="ARBA00023134"/>
    </source>
</evidence>
<dbReference type="HOGENOM" id="CLU_023030_3_0_0"/>
<feature type="domain" description="Tr-type G" evidence="8">
    <location>
        <begin position="1"/>
        <end position="173"/>
    </location>
</feature>
<dbReference type="InterPro" id="IPR050055">
    <property type="entry name" value="EF-Tu_GTPase"/>
</dbReference>
<dbReference type="GO" id="GO:0003924">
    <property type="term" value="F:GTPase activity"/>
    <property type="evidence" value="ECO:0007669"/>
    <property type="project" value="InterPro"/>
</dbReference>
<dbReference type="Gene3D" id="1.10.10.10">
    <property type="entry name" value="Winged helix-like DNA-binding domain superfamily/Winged helix DNA-binding domain"/>
    <property type="match status" value="1"/>
</dbReference>
<dbReference type="GO" id="GO:0003723">
    <property type="term" value="F:RNA binding"/>
    <property type="evidence" value="ECO:0007669"/>
    <property type="project" value="InterPro"/>
</dbReference>
<dbReference type="Proteomes" id="UP000002043">
    <property type="component" value="Chromosome"/>
</dbReference>